<sequence>MEIERAICSKFLYKDHTFSDGESEVGKEEKDGYGWLEEIEMPENSQIERIEYRGPPVIDIVS</sequence>
<dbReference type="EMBL" id="JAWXYG010000006">
    <property type="protein sequence ID" value="KAK4269166.1"/>
    <property type="molecule type" value="Genomic_DNA"/>
</dbReference>
<keyword evidence="2" id="KW-1185">Reference proteome</keyword>
<evidence type="ECO:0000313" key="1">
    <source>
        <dbReference type="EMBL" id="KAK4269166.1"/>
    </source>
</evidence>
<reference evidence="1" key="1">
    <citation type="submission" date="2023-10" db="EMBL/GenBank/DDBJ databases">
        <title>Chromosome-level genome of the transformable northern wattle, Acacia crassicarpa.</title>
        <authorList>
            <person name="Massaro I."/>
            <person name="Sinha N.R."/>
            <person name="Poethig S."/>
            <person name="Leichty A.R."/>
        </authorList>
    </citation>
    <scope>NUCLEOTIDE SEQUENCE</scope>
    <source>
        <strain evidence="1">Acra3RX</strain>
        <tissue evidence="1">Leaf</tissue>
    </source>
</reference>
<name>A0AAE1JEX5_9FABA</name>
<protein>
    <submittedName>
        <fullName evidence="1">Uncharacterized protein</fullName>
    </submittedName>
</protein>
<accession>A0AAE1JEX5</accession>
<organism evidence="1 2">
    <name type="scientific">Acacia crassicarpa</name>
    <name type="common">northern wattle</name>
    <dbReference type="NCBI Taxonomy" id="499986"/>
    <lineage>
        <taxon>Eukaryota</taxon>
        <taxon>Viridiplantae</taxon>
        <taxon>Streptophyta</taxon>
        <taxon>Embryophyta</taxon>
        <taxon>Tracheophyta</taxon>
        <taxon>Spermatophyta</taxon>
        <taxon>Magnoliopsida</taxon>
        <taxon>eudicotyledons</taxon>
        <taxon>Gunneridae</taxon>
        <taxon>Pentapetalae</taxon>
        <taxon>rosids</taxon>
        <taxon>fabids</taxon>
        <taxon>Fabales</taxon>
        <taxon>Fabaceae</taxon>
        <taxon>Caesalpinioideae</taxon>
        <taxon>mimosoid clade</taxon>
        <taxon>Acacieae</taxon>
        <taxon>Acacia</taxon>
    </lineage>
</organism>
<comment type="caution">
    <text evidence="1">The sequence shown here is derived from an EMBL/GenBank/DDBJ whole genome shotgun (WGS) entry which is preliminary data.</text>
</comment>
<gene>
    <name evidence="1" type="ORF">QN277_022358</name>
</gene>
<proteinExistence type="predicted"/>
<evidence type="ECO:0000313" key="2">
    <source>
        <dbReference type="Proteomes" id="UP001293593"/>
    </source>
</evidence>
<dbReference type="AlphaFoldDB" id="A0AAE1JEX5"/>
<dbReference type="Proteomes" id="UP001293593">
    <property type="component" value="Unassembled WGS sequence"/>
</dbReference>